<name>A0A4C1WD82_EUMVA</name>
<comment type="caution">
    <text evidence="3">The sequence shown here is derived from an EMBL/GenBank/DDBJ whole genome shotgun (WGS) entry which is preliminary data.</text>
</comment>
<feature type="compositionally biased region" description="Polar residues" evidence="1">
    <location>
        <begin position="1"/>
        <end position="10"/>
    </location>
</feature>
<keyword evidence="2" id="KW-0472">Membrane</keyword>
<sequence>MNGGSPNSRGSPAPATKPRKRQNGAPPAGISQDYVFNMAYKHGTVVLGEMLEFLCASMLTLFVGTIHCAKNMAWLPRSQFGMGALPLMSVYYF</sequence>
<keyword evidence="4" id="KW-1185">Reference proteome</keyword>
<dbReference type="Proteomes" id="UP000299102">
    <property type="component" value="Unassembled WGS sequence"/>
</dbReference>
<dbReference type="AlphaFoldDB" id="A0A4C1WD82"/>
<evidence type="ECO:0000313" key="4">
    <source>
        <dbReference type="Proteomes" id="UP000299102"/>
    </source>
</evidence>
<evidence type="ECO:0000313" key="3">
    <source>
        <dbReference type="EMBL" id="GBP49356.1"/>
    </source>
</evidence>
<evidence type="ECO:0000256" key="1">
    <source>
        <dbReference type="SAM" id="MobiDB-lite"/>
    </source>
</evidence>
<protein>
    <submittedName>
        <fullName evidence="3">Uncharacterized protein</fullName>
    </submittedName>
</protein>
<feature type="transmembrane region" description="Helical" evidence="2">
    <location>
        <begin position="50"/>
        <end position="69"/>
    </location>
</feature>
<organism evidence="3 4">
    <name type="scientific">Eumeta variegata</name>
    <name type="common">Bagworm moth</name>
    <name type="synonym">Eumeta japonica</name>
    <dbReference type="NCBI Taxonomy" id="151549"/>
    <lineage>
        <taxon>Eukaryota</taxon>
        <taxon>Metazoa</taxon>
        <taxon>Ecdysozoa</taxon>
        <taxon>Arthropoda</taxon>
        <taxon>Hexapoda</taxon>
        <taxon>Insecta</taxon>
        <taxon>Pterygota</taxon>
        <taxon>Neoptera</taxon>
        <taxon>Endopterygota</taxon>
        <taxon>Lepidoptera</taxon>
        <taxon>Glossata</taxon>
        <taxon>Ditrysia</taxon>
        <taxon>Tineoidea</taxon>
        <taxon>Psychidae</taxon>
        <taxon>Oiketicinae</taxon>
        <taxon>Eumeta</taxon>
    </lineage>
</organism>
<keyword evidence="2" id="KW-0812">Transmembrane</keyword>
<keyword evidence="2" id="KW-1133">Transmembrane helix</keyword>
<proteinExistence type="predicted"/>
<gene>
    <name evidence="3" type="ORF">EVAR_27058_1</name>
</gene>
<evidence type="ECO:0000256" key="2">
    <source>
        <dbReference type="SAM" id="Phobius"/>
    </source>
</evidence>
<dbReference type="EMBL" id="BGZK01000542">
    <property type="protein sequence ID" value="GBP49356.1"/>
    <property type="molecule type" value="Genomic_DNA"/>
</dbReference>
<reference evidence="3 4" key="1">
    <citation type="journal article" date="2019" name="Commun. Biol.">
        <title>The bagworm genome reveals a unique fibroin gene that provides high tensile strength.</title>
        <authorList>
            <person name="Kono N."/>
            <person name="Nakamura H."/>
            <person name="Ohtoshi R."/>
            <person name="Tomita M."/>
            <person name="Numata K."/>
            <person name="Arakawa K."/>
        </authorList>
    </citation>
    <scope>NUCLEOTIDE SEQUENCE [LARGE SCALE GENOMIC DNA]</scope>
</reference>
<accession>A0A4C1WD82</accession>
<feature type="region of interest" description="Disordered" evidence="1">
    <location>
        <begin position="1"/>
        <end position="28"/>
    </location>
</feature>